<proteinExistence type="predicted"/>
<dbReference type="GO" id="GO:0006895">
    <property type="term" value="P:Golgi to endosome transport"/>
    <property type="evidence" value="ECO:0007669"/>
    <property type="project" value="InterPro"/>
</dbReference>
<feature type="transmembrane region" description="Helical" evidence="2">
    <location>
        <begin position="6"/>
        <end position="26"/>
    </location>
</feature>
<dbReference type="PANTHER" id="PTHR14042">
    <property type="entry name" value="DOPEY-RELATED"/>
    <property type="match status" value="1"/>
</dbReference>
<dbReference type="GO" id="GO:0005802">
    <property type="term" value="C:trans-Golgi network"/>
    <property type="evidence" value="ECO:0007669"/>
    <property type="project" value="TreeGrafter"/>
</dbReference>
<keyword evidence="2" id="KW-1133">Transmembrane helix</keyword>
<evidence type="ECO:0000256" key="1">
    <source>
        <dbReference type="SAM" id="MobiDB-lite"/>
    </source>
</evidence>
<keyword evidence="2" id="KW-0812">Transmembrane</keyword>
<dbReference type="InterPro" id="IPR040314">
    <property type="entry name" value="DOP1"/>
</dbReference>
<feature type="region of interest" description="Disordered" evidence="1">
    <location>
        <begin position="105"/>
        <end position="138"/>
    </location>
</feature>
<feature type="compositionally biased region" description="Polar residues" evidence="1">
    <location>
        <begin position="107"/>
        <end position="118"/>
    </location>
</feature>
<sequence>LFEACLHVLLSIYTQFVIIFFSGRIFNEIISALSNNDEKRDQKELQEICQRLLEANASIAGSGLDQGNWLRRTLRSPLSGRINDVADHPFGTLLKHRIAETIRASPIPTSRSDASITETGKVRSKLLPPGSSQEILKG</sequence>
<dbReference type="GO" id="GO:0005768">
    <property type="term" value="C:endosome"/>
    <property type="evidence" value="ECO:0007669"/>
    <property type="project" value="TreeGrafter"/>
</dbReference>
<name>A0A183SBS0_SCHSO</name>
<accession>A0A183SBS0</accession>
<dbReference type="AlphaFoldDB" id="A0A183SBS0"/>
<evidence type="ECO:0000313" key="3">
    <source>
        <dbReference type="WBParaSite" id="SSLN_0000173101-mRNA-1"/>
    </source>
</evidence>
<dbReference type="PANTHER" id="PTHR14042:SF24">
    <property type="entry name" value="PROTEIN DOPEY-1 HOMOLOG"/>
    <property type="match status" value="1"/>
</dbReference>
<organism evidence="3">
    <name type="scientific">Schistocephalus solidus</name>
    <name type="common">Tapeworm</name>
    <dbReference type="NCBI Taxonomy" id="70667"/>
    <lineage>
        <taxon>Eukaryota</taxon>
        <taxon>Metazoa</taxon>
        <taxon>Spiralia</taxon>
        <taxon>Lophotrochozoa</taxon>
        <taxon>Platyhelminthes</taxon>
        <taxon>Cestoda</taxon>
        <taxon>Eucestoda</taxon>
        <taxon>Diphyllobothriidea</taxon>
        <taxon>Diphyllobothriidae</taxon>
        <taxon>Schistocephalus</taxon>
    </lineage>
</organism>
<keyword evidence="2" id="KW-0472">Membrane</keyword>
<dbReference type="WBParaSite" id="SSLN_0000173101-mRNA-1">
    <property type="protein sequence ID" value="SSLN_0000173101-mRNA-1"/>
    <property type="gene ID" value="SSLN_0000173101"/>
</dbReference>
<protein>
    <submittedName>
        <fullName evidence="3">PI3K/PI4K domain-containing protein</fullName>
    </submittedName>
</protein>
<evidence type="ECO:0000256" key="2">
    <source>
        <dbReference type="SAM" id="Phobius"/>
    </source>
</evidence>
<reference evidence="3" key="1">
    <citation type="submission" date="2016-06" db="UniProtKB">
        <authorList>
            <consortium name="WormBaseParasite"/>
        </authorList>
    </citation>
    <scope>IDENTIFICATION</scope>
</reference>
<dbReference type="GO" id="GO:0005829">
    <property type="term" value="C:cytosol"/>
    <property type="evidence" value="ECO:0007669"/>
    <property type="project" value="GOC"/>
</dbReference>